<dbReference type="EMBL" id="JAUSUB010000008">
    <property type="protein sequence ID" value="MDQ0270465.1"/>
    <property type="molecule type" value="Genomic_DNA"/>
</dbReference>
<evidence type="ECO:0008006" key="3">
    <source>
        <dbReference type="Google" id="ProtNLM"/>
    </source>
</evidence>
<comment type="caution">
    <text evidence="1">The sequence shown here is derived from an EMBL/GenBank/DDBJ whole genome shotgun (WGS) entry which is preliminary data.</text>
</comment>
<keyword evidence="2" id="KW-1185">Reference proteome</keyword>
<dbReference type="Proteomes" id="UP001238088">
    <property type="component" value="Unassembled WGS sequence"/>
</dbReference>
<sequence>MKQFTVNFHKEDQVETMNVTKLSEDDFERVTEGGTRHLFELDTNIGFFVYFDGVDTEGTESYMVLHYEGEEEDPNACYSFDLKDFYQFTALHLNDLEFNEENEEREDEEEEEVYGPIHHLAHLMFHIIEEGKDIEL</sequence>
<reference evidence="1 2" key="1">
    <citation type="submission" date="2023-07" db="EMBL/GenBank/DDBJ databases">
        <title>Genomic Encyclopedia of Type Strains, Phase IV (KMG-IV): sequencing the most valuable type-strain genomes for metagenomic binning, comparative biology and taxonomic classification.</title>
        <authorList>
            <person name="Goeker M."/>
        </authorList>
    </citation>
    <scope>NUCLEOTIDE SEQUENCE [LARGE SCALE GENOMIC DNA]</scope>
    <source>
        <strain evidence="1 2">DSM 23494</strain>
    </source>
</reference>
<gene>
    <name evidence="1" type="ORF">J2S17_002340</name>
</gene>
<evidence type="ECO:0000313" key="2">
    <source>
        <dbReference type="Proteomes" id="UP001238088"/>
    </source>
</evidence>
<protein>
    <recommendedName>
        <fullName evidence="3">Cytosolic protein</fullName>
    </recommendedName>
</protein>
<organism evidence="1 2">
    <name type="scientific">Cytobacillus purgationiresistens</name>
    <dbReference type="NCBI Taxonomy" id="863449"/>
    <lineage>
        <taxon>Bacteria</taxon>
        <taxon>Bacillati</taxon>
        <taxon>Bacillota</taxon>
        <taxon>Bacilli</taxon>
        <taxon>Bacillales</taxon>
        <taxon>Bacillaceae</taxon>
        <taxon>Cytobacillus</taxon>
    </lineage>
</organism>
<accession>A0ABU0AHD0</accession>
<dbReference type="RefSeq" id="WP_307474905.1">
    <property type="nucleotide sequence ID" value="NZ_JAUSUB010000008.1"/>
</dbReference>
<name>A0ABU0AHD0_9BACI</name>
<evidence type="ECO:0000313" key="1">
    <source>
        <dbReference type="EMBL" id="MDQ0270465.1"/>
    </source>
</evidence>
<proteinExistence type="predicted"/>